<dbReference type="Gene3D" id="3.40.1350.10">
    <property type="match status" value="1"/>
</dbReference>
<dbReference type="Proteomes" id="UP000182762">
    <property type="component" value="Unassembled WGS sequence"/>
</dbReference>
<dbReference type="Gene3D" id="3.30.65.10">
    <property type="entry name" value="Bacterial Topoisomerase I, domain 1"/>
    <property type="match status" value="1"/>
</dbReference>
<reference evidence="3 4" key="1">
    <citation type="submission" date="2016-10" db="EMBL/GenBank/DDBJ databases">
        <authorList>
            <person name="Varghese N."/>
            <person name="Submissions S."/>
        </authorList>
    </citation>
    <scope>NUCLEOTIDE SEQUENCE [LARGE SCALE GENOMIC DNA]</scope>
    <source>
        <strain evidence="3 4">DSM 13796</strain>
    </source>
</reference>
<dbReference type="PANTHER" id="PTHR30015">
    <property type="entry name" value="MRR RESTRICTION SYSTEM PROTEIN"/>
    <property type="match status" value="1"/>
</dbReference>
<dbReference type="InterPro" id="IPR007560">
    <property type="entry name" value="Restrct_endonuc_IV_Mrr"/>
</dbReference>
<dbReference type="PANTHER" id="PTHR30015:SF6">
    <property type="entry name" value="SLL1429 PROTEIN"/>
    <property type="match status" value="1"/>
</dbReference>
<dbReference type="Pfam" id="PF04471">
    <property type="entry name" value="Mrr_cat"/>
    <property type="match status" value="1"/>
</dbReference>
<keyword evidence="1" id="KW-0472">Membrane</keyword>
<feature type="domain" description="Restriction endonuclease type IV Mrr" evidence="2">
    <location>
        <begin position="45"/>
        <end position="155"/>
    </location>
</feature>
<accession>A0A1I6B212</accession>
<evidence type="ECO:0000259" key="2">
    <source>
        <dbReference type="Pfam" id="PF04471"/>
    </source>
</evidence>
<dbReference type="RefSeq" id="WP_061805669.1">
    <property type="nucleotide sequence ID" value="NZ_FOXX01000008.1"/>
</dbReference>
<evidence type="ECO:0000313" key="3">
    <source>
        <dbReference type="EMBL" id="SFQ74991.1"/>
    </source>
</evidence>
<dbReference type="InterPro" id="IPR011856">
    <property type="entry name" value="tRNA_endonuc-like_dom_sf"/>
</dbReference>
<name>A0A1I6B212_9BACI</name>
<dbReference type="InterPro" id="IPR011335">
    <property type="entry name" value="Restrct_endonuc-II-like"/>
</dbReference>
<sequence>MANSVFIFIIFFLLIVLFQLMRYVYRTLLKRQALRRLMQSGIPYIDQMDGFQFKMYLKALFQQLGYKAQLAPQSGDAGADLIMKGKKKIVIQAKRYGVNNKVSQSAVQEVYGAQAYYEADEAWVMTNSFFTKQAKVLAEVCHVQLFDRHALQALILEVNPIHTAEDIYREVKPEPRTCPVCANLLIIRHRNGERFFRCVSFPQCEHTEAINKE</sequence>
<gene>
    <name evidence="3" type="ORF">SAMN02745910_03177</name>
</gene>
<dbReference type="InterPro" id="IPR052906">
    <property type="entry name" value="Type_IV_Methyl-Rstrct_Enzyme"/>
</dbReference>
<dbReference type="GeneID" id="93711791"/>
<feature type="transmembrane region" description="Helical" evidence="1">
    <location>
        <begin position="6"/>
        <end position="25"/>
    </location>
</feature>
<comment type="caution">
    <text evidence="3">The sequence shown here is derived from an EMBL/GenBank/DDBJ whole genome shotgun (WGS) entry which is preliminary data.</text>
</comment>
<evidence type="ECO:0000313" key="4">
    <source>
        <dbReference type="Proteomes" id="UP000182762"/>
    </source>
</evidence>
<dbReference type="EMBL" id="FOXX01000008">
    <property type="protein sequence ID" value="SFQ74991.1"/>
    <property type="molecule type" value="Genomic_DNA"/>
</dbReference>
<keyword evidence="1" id="KW-0812">Transmembrane</keyword>
<evidence type="ECO:0000256" key="1">
    <source>
        <dbReference type="SAM" id="Phobius"/>
    </source>
</evidence>
<dbReference type="SUPFAM" id="SSF52980">
    <property type="entry name" value="Restriction endonuclease-like"/>
    <property type="match status" value="1"/>
</dbReference>
<keyword evidence="1" id="KW-1133">Transmembrane helix</keyword>
<keyword evidence="4" id="KW-1185">Reference proteome</keyword>
<protein>
    <submittedName>
        <fullName evidence="3">Restriction system protein</fullName>
    </submittedName>
</protein>
<proteinExistence type="predicted"/>
<organism evidence="3 4">
    <name type="scientific">Priestia endophytica DSM 13796</name>
    <dbReference type="NCBI Taxonomy" id="1121089"/>
    <lineage>
        <taxon>Bacteria</taxon>
        <taxon>Bacillati</taxon>
        <taxon>Bacillota</taxon>
        <taxon>Bacilli</taxon>
        <taxon>Bacillales</taxon>
        <taxon>Bacillaceae</taxon>
        <taxon>Priestia</taxon>
    </lineage>
</organism>